<name>A0A644XVM5_9ZZZZ</name>
<comment type="caution">
    <text evidence="1">The sequence shown here is derived from an EMBL/GenBank/DDBJ whole genome shotgun (WGS) entry which is preliminary data.</text>
</comment>
<gene>
    <name evidence="1" type="ORF">SDC9_66689</name>
</gene>
<proteinExistence type="predicted"/>
<reference evidence="1" key="1">
    <citation type="submission" date="2019-08" db="EMBL/GenBank/DDBJ databases">
        <authorList>
            <person name="Kucharzyk K."/>
            <person name="Murdoch R.W."/>
            <person name="Higgins S."/>
            <person name="Loffler F."/>
        </authorList>
    </citation>
    <scope>NUCLEOTIDE SEQUENCE</scope>
</reference>
<evidence type="ECO:0000313" key="1">
    <source>
        <dbReference type="EMBL" id="MPM20260.1"/>
    </source>
</evidence>
<dbReference type="AlphaFoldDB" id="A0A644XVM5"/>
<dbReference type="EMBL" id="VSSQ01003344">
    <property type="protein sequence ID" value="MPM20260.1"/>
    <property type="molecule type" value="Genomic_DNA"/>
</dbReference>
<accession>A0A644XVM5</accession>
<organism evidence="1">
    <name type="scientific">bioreactor metagenome</name>
    <dbReference type="NCBI Taxonomy" id="1076179"/>
    <lineage>
        <taxon>unclassified sequences</taxon>
        <taxon>metagenomes</taxon>
        <taxon>ecological metagenomes</taxon>
    </lineage>
</organism>
<sequence>MLSIHALPLHEARIITGDGAGFGKPAVADDLKRVAGKQGGDDLLIGLQLVKGCLQICIFIGSVLEFDNHHWQSVDE</sequence>
<protein>
    <submittedName>
        <fullName evidence="1">Uncharacterized protein</fullName>
    </submittedName>
</protein>